<dbReference type="PANTHER" id="PTHR46797">
    <property type="entry name" value="HTH-TYPE TRANSCRIPTIONAL REGULATOR"/>
    <property type="match status" value="1"/>
</dbReference>
<dbReference type="InterPro" id="IPR010982">
    <property type="entry name" value="Lambda_DNA-bd_dom_sf"/>
</dbReference>
<dbReference type="PANTHER" id="PTHR46797:SF23">
    <property type="entry name" value="HTH-TYPE TRANSCRIPTIONAL REGULATOR SUTR"/>
    <property type="match status" value="1"/>
</dbReference>
<sequence length="73" mass="8313">MSTETSNLLKRFGEKVKTERTKLGLSQEELGFQTGLDRTYISGIERGQRNPSLRNIGKIARALKVKLPELFDF</sequence>
<keyword evidence="1" id="KW-0805">Transcription regulation</keyword>
<evidence type="ECO:0000313" key="6">
    <source>
        <dbReference type="Proteomes" id="UP000176631"/>
    </source>
</evidence>
<keyword evidence="2" id="KW-0238">DNA-binding</keyword>
<dbReference type="InterPro" id="IPR050807">
    <property type="entry name" value="TransReg_Diox_bact_type"/>
</dbReference>
<dbReference type="EMBL" id="MHCP01000022">
    <property type="protein sequence ID" value="OGY23709.1"/>
    <property type="molecule type" value="Genomic_DNA"/>
</dbReference>
<dbReference type="Proteomes" id="UP000176631">
    <property type="component" value="Unassembled WGS sequence"/>
</dbReference>
<name>A0A1G1W7Q4_9BACT</name>
<dbReference type="SUPFAM" id="SSF47413">
    <property type="entry name" value="lambda repressor-like DNA-binding domains"/>
    <property type="match status" value="1"/>
</dbReference>
<reference evidence="5 6" key="1">
    <citation type="journal article" date="2016" name="Nat. Commun.">
        <title>Thousands of microbial genomes shed light on interconnected biogeochemical processes in an aquifer system.</title>
        <authorList>
            <person name="Anantharaman K."/>
            <person name="Brown C.T."/>
            <person name="Hug L.A."/>
            <person name="Sharon I."/>
            <person name="Castelle C.J."/>
            <person name="Probst A.J."/>
            <person name="Thomas B.C."/>
            <person name="Singh A."/>
            <person name="Wilkins M.J."/>
            <person name="Karaoz U."/>
            <person name="Brodie E.L."/>
            <person name="Williams K.H."/>
            <person name="Hubbard S.S."/>
            <person name="Banfield J.F."/>
        </authorList>
    </citation>
    <scope>NUCLEOTIDE SEQUENCE [LARGE SCALE GENOMIC DNA]</scope>
</reference>
<protein>
    <submittedName>
        <fullName evidence="5">Transcriptional regulator</fullName>
    </submittedName>
</protein>
<organism evidence="5 6">
    <name type="scientific">Candidatus Woykebacteria bacterium RBG_13_40_15</name>
    <dbReference type="NCBI Taxonomy" id="1802593"/>
    <lineage>
        <taxon>Bacteria</taxon>
        <taxon>Candidatus Woykeibacteriota</taxon>
    </lineage>
</organism>
<dbReference type="InterPro" id="IPR001387">
    <property type="entry name" value="Cro/C1-type_HTH"/>
</dbReference>
<dbReference type="GO" id="GO:0003700">
    <property type="term" value="F:DNA-binding transcription factor activity"/>
    <property type="evidence" value="ECO:0007669"/>
    <property type="project" value="TreeGrafter"/>
</dbReference>
<dbReference type="PROSITE" id="PS50943">
    <property type="entry name" value="HTH_CROC1"/>
    <property type="match status" value="1"/>
</dbReference>
<dbReference type="SMART" id="SM00530">
    <property type="entry name" value="HTH_XRE"/>
    <property type="match status" value="1"/>
</dbReference>
<proteinExistence type="predicted"/>
<dbReference type="GO" id="GO:0003677">
    <property type="term" value="F:DNA binding"/>
    <property type="evidence" value="ECO:0007669"/>
    <property type="project" value="UniProtKB-KW"/>
</dbReference>
<evidence type="ECO:0000256" key="2">
    <source>
        <dbReference type="ARBA" id="ARBA00023125"/>
    </source>
</evidence>
<dbReference type="Pfam" id="PF01381">
    <property type="entry name" value="HTH_3"/>
    <property type="match status" value="1"/>
</dbReference>
<dbReference type="GO" id="GO:0005829">
    <property type="term" value="C:cytosol"/>
    <property type="evidence" value="ECO:0007669"/>
    <property type="project" value="TreeGrafter"/>
</dbReference>
<dbReference type="STRING" id="1802593.A2172_00080"/>
<dbReference type="CDD" id="cd00093">
    <property type="entry name" value="HTH_XRE"/>
    <property type="match status" value="1"/>
</dbReference>
<comment type="caution">
    <text evidence="5">The sequence shown here is derived from an EMBL/GenBank/DDBJ whole genome shotgun (WGS) entry which is preliminary data.</text>
</comment>
<dbReference type="AlphaFoldDB" id="A0A1G1W7Q4"/>
<evidence type="ECO:0000259" key="4">
    <source>
        <dbReference type="PROSITE" id="PS50943"/>
    </source>
</evidence>
<accession>A0A1G1W7Q4</accession>
<feature type="domain" description="HTH cro/C1-type" evidence="4">
    <location>
        <begin position="16"/>
        <end position="70"/>
    </location>
</feature>
<dbReference type="Gene3D" id="1.10.260.40">
    <property type="entry name" value="lambda repressor-like DNA-binding domains"/>
    <property type="match status" value="1"/>
</dbReference>
<evidence type="ECO:0000256" key="3">
    <source>
        <dbReference type="ARBA" id="ARBA00023163"/>
    </source>
</evidence>
<evidence type="ECO:0000256" key="1">
    <source>
        <dbReference type="ARBA" id="ARBA00023015"/>
    </source>
</evidence>
<gene>
    <name evidence="5" type="ORF">A2172_00080</name>
</gene>
<evidence type="ECO:0000313" key="5">
    <source>
        <dbReference type="EMBL" id="OGY23709.1"/>
    </source>
</evidence>
<keyword evidence="3" id="KW-0804">Transcription</keyword>